<dbReference type="AlphaFoldDB" id="A0A0B6YE18"/>
<gene>
    <name evidence="1" type="primary">ORF21808</name>
</gene>
<feature type="non-terminal residue" evidence="1">
    <location>
        <position position="70"/>
    </location>
</feature>
<reference evidence="1" key="1">
    <citation type="submission" date="2014-12" db="EMBL/GenBank/DDBJ databases">
        <title>Insight into the proteome of Arion vulgaris.</title>
        <authorList>
            <person name="Aradska J."/>
            <person name="Bulat T."/>
            <person name="Smidak R."/>
            <person name="Sarate P."/>
            <person name="Gangsoo J."/>
            <person name="Sialana F."/>
            <person name="Bilban M."/>
            <person name="Lubec G."/>
        </authorList>
    </citation>
    <scope>NUCLEOTIDE SEQUENCE</scope>
    <source>
        <tissue evidence="1">Skin</tissue>
    </source>
</reference>
<dbReference type="EMBL" id="HACG01007171">
    <property type="protein sequence ID" value="CEK54036.1"/>
    <property type="molecule type" value="Transcribed_RNA"/>
</dbReference>
<feature type="non-terminal residue" evidence="1">
    <location>
        <position position="1"/>
    </location>
</feature>
<protein>
    <submittedName>
        <fullName evidence="1">Uncharacterized protein</fullName>
    </submittedName>
</protein>
<proteinExistence type="predicted"/>
<sequence length="70" mass="8149">NILFRVVPYVKINIYFCLLYAKNVTLLQTNTIFLTHKVTWHIDENIIGEGPVCFQGSQVEQRIVTLQPTR</sequence>
<evidence type="ECO:0000313" key="1">
    <source>
        <dbReference type="EMBL" id="CEK54036.1"/>
    </source>
</evidence>
<accession>A0A0B6YE18</accession>
<name>A0A0B6YE18_9EUPU</name>
<organism evidence="1">
    <name type="scientific">Arion vulgaris</name>
    <dbReference type="NCBI Taxonomy" id="1028688"/>
    <lineage>
        <taxon>Eukaryota</taxon>
        <taxon>Metazoa</taxon>
        <taxon>Spiralia</taxon>
        <taxon>Lophotrochozoa</taxon>
        <taxon>Mollusca</taxon>
        <taxon>Gastropoda</taxon>
        <taxon>Heterobranchia</taxon>
        <taxon>Euthyneura</taxon>
        <taxon>Panpulmonata</taxon>
        <taxon>Eupulmonata</taxon>
        <taxon>Stylommatophora</taxon>
        <taxon>Helicina</taxon>
        <taxon>Arionoidea</taxon>
        <taxon>Arionidae</taxon>
        <taxon>Arion</taxon>
    </lineage>
</organism>